<dbReference type="Pfam" id="PF00213">
    <property type="entry name" value="OSCP"/>
    <property type="match status" value="1"/>
</dbReference>
<dbReference type="PANTHER" id="PTHR11910">
    <property type="entry name" value="ATP SYNTHASE DELTA CHAIN"/>
    <property type="match status" value="1"/>
</dbReference>
<keyword evidence="5" id="KW-0375">Hydrogen ion transport</keyword>
<keyword evidence="4" id="KW-0813">Transport</keyword>
<dbReference type="EMBL" id="KZ819636">
    <property type="protein sequence ID" value="PWN90700.1"/>
    <property type="molecule type" value="Genomic_DNA"/>
</dbReference>
<dbReference type="RefSeq" id="XP_025377898.1">
    <property type="nucleotide sequence ID" value="XM_025523564.1"/>
</dbReference>
<dbReference type="GeneID" id="37045480"/>
<dbReference type="InParanoid" id="A0A316YMD0"/>
<dbReference type="PRINTS" id="PR00125">
    <property type="entry name" value="ATPASEDELTA"/>
</dbReference>
<reference evidence="9 10" key="1">
    <citation type="journal article" date="2018" name="Mol. Biol. Evol.">
        <title>Broad Genomic Sampling Reveals a Smut Pathogenic Ancestry of the Fungal Clade Ustilaginomycotina.</title>
        <authorList>
            <person name="Kijpornyongpan T."/>
            <person name="Mondo S.J."/>
            <person name="Barry K."/>
            <person name="Sandor L."/>
            <person name="Lee J."/>
            <person name="Lipzen A."/>
            <person name="Pangilinan J."/>
            <person name="LaButti K."/>
            <person name="Hainaut M."/>
            <person name="Henrissat B."/>
            <person name="Grigoriev I.V."/>
            <person name="Spatafora J.W."/>
            <person name="Aime M.C."/>
        </authorList>
    </citation>
    <scope>NUCLEOTIDE SEQUENCE [LARGE SCALE GENOMIC DNA]</scope>
    <source>
        <strain evidence="9 10">MCA 4198</strain>
    </source>
</reference>
<evidence type="ECO:0000256" key="8">
    <source>
        <dbReference type="ARBA" id="ARBA00023310"/>
    </source>
</evidence>
<dbReference type="FunCoup" id="A0A316YMD0">
    <property type="interactions" value="260"/>
</dbReference>
<dbReference type="AlphaFoldDB" id="A0A316YMD0"/>
<dbReference type="NCBIfam" id="TIGR01145">
    <property type="entry name" value="ATP_synt_delta"/>
    <property type="match status" value="1"/>
</dbReference>
<keyword evidence="10" id="KW-1185">Reference proteome</keyword>
<evidence type="ECO:0000256" key="4">
    <source>
        <dbReference type="ARBA" id="ARBA00022448"/>
    </source>
</evidence>
<dbReference type="SUPFAM" id="SSF47928">
    <property type="entry name" value="N-terminal domain of the delta subunit of the F1F0-ATP synthase"/>
    <property type="match status" value="1"/>
</dbReference>
<dbReference type="HAMAP" id="MF_01416">
    <property type="entry name" value="ATP_synth_delta_bact"/>
    <property type="match status" value="1"/>
</dbReference>
<evidence type="ECO:0000256" key="6">
    <source>
        <dbReference type="ARBA" id="ARBA00023065"/>
    </source>
</evidence>
<evidence type="ECO:0000256" key="1">
    <source>
        <dbReference type="ARBA" id="ARBA00004370"/>
    </source>
</evidence>
<dbReference type="InterPro" id="IPR026015">
    <property type="entry name" value="ATP_synth_OSCP/delta_N_sf"/>
</dbReference>
<dbReference type="OrthoDB" id="1262810at2759"/>
<gene>
    <name evidence="9" type="ORF">FA10DRAFT_279757</name>
</gene>
<comment type="similarity">
    <text evidence="2">Belongs to the ATPase delta chain family.</text>
</comment>
<evidence type="ECO:0000256" key="2">
    <source>
        <dbReference type="ARBA" id="ARBA00007046"/>
    </source>
</evidence>
<dbReference type="Gene3D" id="1.10.520.20">
    <property type="entry name" value="N-terminal domain of the delta subunit of the F1F0-ATP synthase"/>
    <property type="match status" value="1"/>
</dbReference>
<keyword evidence="7" id="KW-0472">Membrane</keyword>
<protein>
    <recommendedName>
        <fullName evidence="3">ATP synthase subunit 5, mitochondrial</fullName>
    </recommendedName>
</protein>
<accession>A0A316YMD0</accession>
<name>A0A316YMD0_9BASI</name>
<sequence length="219" mass="23189">MAAARFVPQALQATRGYATQAGAVKPPLMLHGLAGKYATSAFVAAASRDAKTLSQVETDLKQLKSIIAPPQQTPESVKARDFLANPVMTHAEKADGIKKMLGGKEGEITRNLFAVLADNGRLGDTEKIIDGFLELMSAHRGEIEVTVTSAAPLDKSTASRLESAIKGSQYASKGKSVKITQKVNPSIQGGLIVDFGDRSVDLSVSSRVSRLNSLLQQGI</sequence>
<dbReference type="STRING" id="215250.A0A316YMD0"/>
<dbReference type="GO" id="GO:0046933">
    <property type="term" value="F:proton-transporting ATP synthase activity, rotational mechanism"/>
    <property type="evidence" value="ECO:0007669"/>
    <property type="project" value="InterPro"/>
</dbReference>
<evidence type="ECO:0000313" key="10">
    <source>
        <dbReference type="Proteomes" id="UP000245768"/>
    </source>
</evidence>
<evidence type="ECO:0000256" key="3">
    <source>
        <dbReference type="ARBA" id="ARBA00014723"/>
    </source>
</evidence>
<keyword evidence="8" id="KW-0066">ATP synthesis</keyword>
<evidence type="ECO:0000256" key="7">
    <source>
        <dbReference type="ARBA" id="ARBA00023136"/>
    </source>
</evidence>
<organism evidence="9 10">
    <name type="scientific">Acaromyces ingoldii</name>
    <dbReference type="NCBI Taxonomy" id="215250"/>
    <lineage>
        <taxon>Eukaryota</taxon>
        <taxon>Fungi</taxon>
        <taxon>Dikarya</taxon>
        <taxon>Basidiomycota</taxon>
        <taxon>Ustilaginomycotina</taxon>
        <taxon>Exobasidiomycetes</taxon>
        <taxon>Exobasidiales</taxon>
        <taxon>Cryptobasidiaceae</taxon>
        <taxon>Acaromyces</taxon>
    </lineage>
</organism>
<comment type="subcellular location">
    <subcellularLocation>
        <location evidence="1">Membrane</location>
    </subcellularLocation>
</comment>
<evidence type="ECO:0000313" key="9">
    <source>
        <dbReference type="EMBL" id="PWN90700.1"/>
    </source>
</evidence>
<evidence type="ECO:0000256" key="5">
    <source>
        <dbReference type="ARBA" id="ARBA00022781"/>
    </source>
</evidence>
<proteinExistence type="inferred from homology"/>
<dbReference type="GO" id="GO:0016020">
    <property type="term" value="C:membrane"/>
    <property type="evidence" value="ECO:0007669"/>
    <property type="project" value="UniProtKB-SubCell"/>
</dbReference>
<dbReference type="InterPro" id="IPR000711">
    <property type="entry name" value="ATPase_OSCP/dsu"/>
</dbReference>
<keyword evidence="6" id="KW-0406">Ion transport</keyword>
<dbReference type="Proteomes" id="UP000245768">
    <property type="component" value="Unassembled WGS sequence"/>
</dbReference>